<comment type="caution">
    <text evidence="2">The sequence shown here is derived from an EMBL/GenBank/DDBJ whole genome shotgun (WGS) entry which is preliminary data.</text>
</comment>
<organism evidence="2 3">
    <name type="scientific">Sphingomonas citri</name>
    <dbReference type="NCBI Taxonomy" id="2862499"/>
    <lineage>
        <taxon>Bacteria</taxon>
        <taxon>Pseudomonadati</taxon>
        <taxon>Pseudomonadota</taxon>
        <taxon>Alphaproteobacteria</taxon>
        <taxon>Sphingomonadales</taxon>
        <taxon>Sphingomonadaceae</taxon>
        <taxon>Sphingomonas</taxon>
    </lineage>
</organism>
<dbReference type="RefSeq" id="WP_219750286.1">
    <property type="nucleotide sequence ID" value="NZ_JAHXZN010000009.1"/>
</dbReference>
<evidence type="ECO:0000313" key="2">
    <source>
        <dbReference type="EMBL" id="MBW6532697.1"/>
    </source>
</evidence>
<evidence type="ECO:0000256" key="1">
    <source>
        <dbReference type="SAM" id="Phobius"/>
    </source>
</evidence>
<dbReference type="Proteomes" id="UP000759103">
    <property type="component" value="Unassembled WGS sequence"/>
</dbReference>
<reference evidence="2 3" key="1">
    <citation type="submission" date="2021-07" db="EMBL/GenBank/DDBJ databases">
        <title>Sphingomonas sp.</title>
        <authorList>
            <person name="Feng G."/>
            <person name="Li J."/>
            <person name="Pan M."/>
        </authorList>
    </citation>
    <scope>NUCLEOTIDE SEQUENCE [LARGE SCALE GENOMIC DNA]</scope>
    <source>
        <strain evidence="2 3">RRHST34</strain>
    </source>
</reference>
<evidence type="ECO:0000313" key="3">
    <source>
        <dbReference type="Proteomes" id="UP000759103"/>
    </source>
</evidence>
<sequence>MQIFAVIIALVGAAAFEGMALLYRRRIIPAGPLLALATSILLTMVGLTIVGLASGQLVIVNQASATSDQ</sequence>
<dbReference type="EMBL" id="JAHXZN010000009">
    <property type="protein sequence ID" value="MBW6532697.1"/>
    <property type="molecule type" value="Genomic_DNA"/>
</dbReference>
<name>A0ABS7BSV5_9SPHN</name>
<keyword evidence="3" id="KW-1185">Reference proteome</keyword>
<gene>
    <name evidence="2" type="ORF">KZ820_18295</name>
</gene>
<proteinExistence type="predicted"/>
<keyword evidence="1" id="KW-0472">Membrane</keyword>
<keyword evidence="1" id="KW-0812">Transmembrane</keyword>
<protein>
    <submittedName>
        <fullName evidence="2">Uncharacterized protein</fullName>
    </submittedName>
</protein>
<accession>A0ABS7BSV5</accession>
<keyword evidence="1" id="KW-1133">Transmembrane helix</keyword>
<feature type="transmembrane region" description="Helical" evidence="1">
    <location>
        <begin position="31"/>
        <end position="53"/>
    </location>
</feature>